<dbReference type="GO" id="GO:0046872">
    <property type="term" value="F:metal ion binding"/>
    <property type="evidence" value="ECO:0007669"/>
    <property type="project" value="UniProtKB-KW"/>
</dbReference>
<reference evidence="4 5" key="1">
    <citation type="journal article" date="2017" name="BMC Biol.">
        <title>Genomic innovations, transcriptional plasticity and gene loss underlying the evolution and divergence of two highly polyphagous and invasive Helicoverpa pest species.</title>
        <authorList>
            <person name="Pearce S.L."/>
            <person name="Clarke D.F."/>
            <person name="East P.D."/>
            <person name="Elfekih S."/>
            <person name="Gordon K.H."/>
            <person name="Jermiin L.S."/>
            <person name="McGaughran A."/>
            <person name="Oakeshott J.G."/>
            <person name="Papanikolaou A."/>
            <person name="Perera O.P."/>
            <person name="Rane R.V."/>
            <person name="Richards S."/>
            <person name="Tay W.T."/>
            <person name="Walsh T.K."/>
            <person name="Anderson A."/>
            <person name="Anderson C.J."/>
            <person name="Asgari S."/>
            <person name="Board P.G."/>
            <person name="Bretschneider A."/>
            <person name="Campbell P.M."/>
            <person name="Chertemps T."/>
            <person name="Christeller J.T."/>
            <person name="Coppin C.W."/>
            <person name="Downes S.J."/>
            <person name="Duan G."/>
            <person name="Farnsworth C.A."/>
            <person name="Good R.T."/>
            <person name="Han L.B."/>
            <person name="Han Y.C."/>
            <person name="Hatje K."/>
            <person name="Horne I."/>
            <person name="Huang Y.P."/>
            <person name="Hughes D.S."/>
            <person name="Jacquin-Joly E."/>
            <person name="James W."/>
            <person name="Jhangiani S."/>
            <person name="Kollmar M."/>
            <person name="Kuwar S.S."/>
            <person name="Li S."/>
            <person name="Liu N.Y."/>
            <person name="Maibeche M.T."/>
            <person name="Miller J.R."/>
            <person name="Montagne N."/>
            <person name="Perry T."/>
            <person name="Qu J."/>
            <person name="Song S.V."/>
            <person name="Sutton G.G."/>
            <person name="Vogel H."/>
            <person name="Walenz B.P."/>
            <person name="Xu W."/>
            <person name="Zhang H.J."/>
            <person name="Zou Z."/>
            <person name="Batterham P."/>
            <person name="Edwards O.R."/>
            <person name="Feyereisen R."/>
            <person name="Gibbs R.A."/>
            <person name="Heckel D.G."/>
            <person name="McGrath A."/>
            <person name="Robin C."/>
            <person name="Scherer S.E."/>
            <person name="Worley K.C."/>
            <person name="Wu Y.D."/>
        </authorList>
    </citation>
    <scope>NUCLEOTIDE SEQUENCE [LARGE SCALE GENOMIC DNA]</scope>
    <source>
        <strain evidence="4">Harm_GR_Male_#8</strain>
        <tissue evidence="4">Whole organism</tissue>
    </source>
</reference>
<dbReference type="Pfam" id="PF01400">
    <property type="entry name" value="Astacin"/>
    <property type="match status" value="1"/>
</dbReference>
<dbReference type="GO" id="GO:0006508">
    <property type="term" value="P:proteolysis"/>
    <property type="evidence" value="ECO:0007669"/>
    <property type="project" value="UniProtKB-KW"/>
</dbReference>
<dbReference type="OrthoDB" id="291007at2759"/>
<evidence type="ECO:0000256" key="2">
    <source>
        <dbReference type="RuleBase" id="RU361183"/>
    </source>
</evidence>
<evidence type="ECO:0000256" key="1">
    <source>
        <dbReference type="PROSITE-ProRule" id="PRU01211"/>
    </source>
</evidence>
<dbReference type="GO" id="GO:0004222">
    <property type="term" value="F:metalloendopeptidase activity"/>
    <property type="evidence" value="ECO:0007669"/>
    <property type="project" value="UniProtKB-UniRule"/>
</dbReference>
<keyword evidence="2" id="KW-0862">Zinc</keyword>
<accession>A0A2W1BYI0</accession>
<evidence type="ECO:0000313" key="5">
    <source>
        <dbReference type="Proteomes" id="UP000249218"/>
    </source>
</evidence>
<dbReference type="SUPFAM" id="SSF55486">
    <property type="entry name" value="Metalloproteases ('zincins'), catalytic domain"/>
    <property type="match status" value="1"/>
</dbReference>
<proteinExistence type="predicted"/>
<comment type="caution">
    <text evidence="1">Lacks conserved residue(s) required for the propagation of feature annotation.</text>
</comment>
<feature type="domain" description="Peptidase M12A" evidence="3">
    <location>
        <begin position="1"/>
        <end position="175"/>
    </location>
</feature>
<dbReference type="PANTHER" id="PTHR10127">
    <property type="entry name" value="DISCOIDIN, CUB, EGF, LAMININ , AND ZINC METALLOPROTEASE DOMAIN CONTAINING"/>
    <property type="match status" value="1"/>
</dbReference>
<keyword evidence="2" id="KW-0378">Hydrolase</keyword>
<keyword evidence="2" id="KW-0482">Metalloprotease</keyword>
<keyword evidence="2" id="KW-0479">Metal-binding</keyword>
<dbReference type="AlphaFoldDB" id="A0A2W1BYI0"/>
<gene>
    <name evidence="4" type="primary">HaOG201953</name>
    <name evidence="4" type="ORF">B5X24_HaOG201953</name>
</gene>
<protein>
    <recommendedName>
        <fullName evidence="2">Metalloendopeptidase</fullName>
        <ecNumber evidence="2">3.4.24.-</ecNumber>
    </recommendedName>
</protein>
<keyword evidence="2" id="KW-0645">Protease</keyword>
<dbReference type="Proteomes" id="UP000249218">
    <property type="component" value="Unassembled WGS sequence"/>
</dbReference>
<evidence type="ECO:0000259" key="3">
    <source>
        <dbReference type="PROSITE" id="PS51864"/>
    </source>
</evidence>
<keyword evidence="5" id="KW-1185">Reference proteome</keyword>
<dbReference type="PANTHER" id="PTHR10127:SF901">
    <property type="entry name" value="METALLOENDOPEPTIDASE"/>
    <property type="match status" value="1"/>
</dbReference>
<dbReference type="EC" id="3.4.24.-" evidence="2"/>
<name>A0A2W1BYI0_HELAM</name>
<sequence>MNMLERISCVVFEDIELKPPRTKKARGDLWINIENPRKTRECSHTLMKGYGDSAVLVLGYDCMSTTEITHALMHALGFPDEVTLPSRDNFVRIMWNNIQPKYRPLFWAQNTKGNQRNALKDYDPMSIMHFHDRAYTINGGPTIVPLNPSIVLKPPSGLSELDRSNIYKAFRHECNKRKVNNLIEHCRIDYVDEYDDYDHEDHDVTPL</sequence>
<dbReference type="PROSITE" id="PS51864">
    <property type="entry name" value="ASTACIN"/>
    <property type="match status" value="1"/>
</dbReference>
<organism evidence="4 5">
    <name type="scientific">Helicoverpa armigera</name>
    <name type="common">Cotton bollworm</name>
    <name type="synonym">Heliothis armigera</name>
    <dbReference type="NCBI Taxonomy" id="29058"/>
    <lineage>
        <taxon>Eukaryota</taxon>
        <taxon>Metazoa</taxon>
        <taxon>Ecdysozoa</taxon>
        <taxon>Arthropoda</taxon>
        <taxon>Hexapoda</taxon>
        <taxon>Insecta</taxon>
        <taxon>Pterygota</taxon>
        <taxon>Neoptera</taxon>
        <taxon>Endopterygota</taxon>
        <taxon>Lepidoptera</taxon>
        <taxon>Glossata</taxon>
        <taxon>Ditrysia</taxon>
        <taxon>Noctuoidea</taxon>
        <taxon>Noctuidae</taxon>
        <taxon>Heliothinae</taxon>
        <taxon>Helicoverpa</taxon>
    </lineage>
</organism>
<dbReference type="InterPro" id="IPR001506">
    <property type="entry name" value="Peptidase_M12A"/>
</dbReference>
<dbReference type="Gene3D" id="3.40.390.10">
    <property type="entry name" value="Collagenase (Catalytic Domain)"/>
    <property type="match status" value="1"/>
</dbReference>
<dbReference type="InterPro" id="IPR024079">
    <property type="entry name" value="MetalloPept_cat_dom_sf"/>
</dbReference>
<dbReference type="PRINTS" id="PR00480">
    <property type="entry name" value="ASTACIN"/>
</dbReference>
<dbReference type="EMBL" id="KZ149898">
    <property type="protein sequence ID" value="PZC78654.1"/>
    <property type="molecule type" value="Genomic_DNA"/>
</dbReference>
<evidence type="ECO:0000313" key="4">
    <source>
        <dbReference type="EMBL" id="PZC78654.1"/>
    </source>
</evidence>
<comment type="cofactor">
    <cofactor evidence="2">
        <name>Zn(2+)</name>
        <dbReference type="ChEBI" id="CHEBI:29105"/>
    </cofactor>
    <text evidence="2">Binds 1 zinc ion per subunit.</text>
</comment>